<dbReference type="EMBL" id="NCKU01001019">
    <property type="protein sequence ID" value="RWS13345.1"/>
    <property type="molecule type" value="Genomic_DNA"/>
</dbReference>
<dbReference type="Proteomes" id="UP000285301">
    <property type="component" value="Unassembled WGS sequence"/>
</dbReference>
<comment type="caution">
    <text evidence="3">The sequence shown here is derived from an EMBL/GenBank/DDBJ whole genome shotgun (WGS) entry which is preliminary data.</text>
</comment>
<feature type="coiled-coil region" evidence="1">
    <location>
        <begin position="394"/>
        <end position="471"/>
    </location>
</feature>
<keyword evidence="2" id="KW-0812">Transmembrane</keyword>
<keyword evidence="2" id="KW-0472">Membrane</keyword>
<name>A0A3S3PIV7_9ACAR</name>
<evidence type="ECO:0000256" key="2">
    <source>
        <dbReference type="SAM" id="Phobius"/>
    </source>
</evidence>
<evidence type="ECO:0000256" key="1">
    <source>
        <dbReference type="SAM" id="Coils"/>
    </source>
</evidence>
<accession>A0A3S3PIV7</accession>
<keyword evidence="4" id="KW-1185">Reference proteome</keyword>
<sequence length="724" mass="84865">MNRERIINPELETSDEWTILNPTDGPMDECTQQADDEGANMASLDSSGISAMSSLSFLRSNSMTNLPSYQKQYTSSVHDDMSDNSSILYKEMDISPGIRAYKHTPNKKMSVKLNLLLAFAVTAVIFLAVGNYIGWTDNVSHHNQLTMGQIQKLRNLQDELVLCMQNQEKAEASDKQLKICYQNSDYWRAKFEKLFKENHGLKDILEKTQKHYWSTGHHKNIVTEKECSAVASDEFHKLKLDLIVKQMEHLQLLKTFEEVKYQEKVSKMRLSKLEEENADLRAKLREEEEDDKVIVETMEERISKLAVENEKLRDRLKEQEKPNESENIKKMEAKINELMDENNELKSALKQMQSQMDVFANTKDDLIIESGEDLSEADEPEEDSFSVHEESVKVDDLRERINQMVTENEELKSIIARLRWSKSYIDNHETQENTVDVSSLQKELNEIRELLINEQEETKKWKNLYEEMRKKSENKNEKQNVFKSWWDSINVTQLTEKFPNGAAFSNVLQNVLKKATENNVVIPDEIYRVINATQNAIVELHQQLVAKWEEMESLGVAVDSSAQKIKRKMAELLDTSMRKLQEAGDKFASNQKPFESRVHKLTNKLSKIKEWLDLKWTEMREKYAKQRKNDAQVVDGNWYFERSKRDEPLEQSTENWMIERARDREIQRIRGEEEVENWYLKKEVEWRTEDDLDYDYPKTSLDPHLYSHNSQFLEVALRSDVKAN</sequence>
<feature type="transmembrane region" description="Helical" evidence="2">
    <location>
        <begin position="115"/>
        <end position="135"/>
    </location>
</feature>
<gene>
    <name evidence="3" type="ORF">B4U79_03843</name>
</gene>
<feature type="coiled-coil region" evidence="1">
    <location>
        <begin position="263"/>
        <end position="362"/>
    </location>
</feature>
<protein>
    <submittedName>
        <fullName evidence="3">Putative E3 ubiquitin-protein ligase bre1-like isoform X2</fullName>
    </submittedName>
</protein>
<evidence type="ECO:0000313" key="4">
    <source>
        <dbReference type="Proteomes" id="UP000285301"/>
    </source>
</evidence>
<proteinExistence type="predicted"/>
<keyword evidence="2" id="KW-1133">Transmembrane helix</keyword>
<dbReference type="STRING" id="1965070.A0A3S3PIV7"/>
<keyword evidence="1" id="KW-0175">Coiled coil</keyword>
<reference evidence="3 4" key="1">
    <citation type="journal article" date="2018" name="Gigascience">
        <title>Genomes of trombidid mites reveal novel predicted allergens and laterally-transferred genes associated with secondary metabolism.</title>
        <authorList>
            <person name="Dong X."/>
            <person name="Chaisiri K."/>
            <person name="Xia D."/>
            <person name="Armstrong S.D."/>
            <person name="Fang Y."/>
            <person name="Donnelly M.J."/>
            <person name="Kadowaki T."/>
            <person name="McGarry J.W."/>
            <person name="Darby A.C."/>
            <person name="Makepeace B.L."/>
        </authorList>
    </citation>
    <scope>NUCLEOTIDE SEQUENCE [LARGE SCALE GENOMIC DNA]</scope>
    <source>
        <strain evidence="3">UoL-WK</strain>
    </source>
</reference>
<organism evidence="3 4">
    <name type="scientific">Dinothrombium tinctorium</name>
    <dbReference type="NCBI Taxonomy" id="1965070"/>
    <lineage>
        <taxon>Eukaryota</taxon>
        <taxon>Metazoa</taxon>
        <taxon>Ecdysozoa</taxon>
        <taxon>Arthropoda</taxon>
        <taxon>Chelicerata</taxon>
        <taxon>Arachnida</taxon>
        <taxon>Acari</taxon>
        <taxon>Acariformes</taxon>
        <taxon>Trombidiformes</taxon>
        <taxon>Prostigmata</taxon>
        <taxon>Anystina</taxon>
        <taxon>Parasitengona</taxon>
        <taxon>Trombidioidea</taxon>
        <taxon>Trombidiidae</taxon>
        <taxon>Dinothrombium</taxon>
    </lineage>
</organism>
<dbReference type="AlphaFoldDB" id="A0A3S3PIV7"/>
<evidence type="ECO:0000313" key="3">
    <source>
        <dbReference type="EMBL" id="RWS13345.1"/>
    </source>
</evidence>
<dbReference type="OrthoDB" id="6516799at2759"/>